<feature type="region of interest" description="Disordered" evidence="1">
    <location>
        <begin position="36"/>
        <end position="74"/>
    </location>
</feature>
<proteinExistence type="predicted"/>
<gene>
    <name evidence="2" type="ORF">PGLA1383_LOCUS42018</name>
</gene>
<dbReference type="Proteomes" id="UP000654075">
    <property type="component" value="Unassembled WGS sequence"/>
</dbReference>
<protein>
    <submittedName>
        <fullName evidence="2">Uncharacterized protein</fullName>
    </submittedName>
</protein>
<keyword evidence="3" id="KW-1185">Reference proteome</keyword>
<evidence type="ECO:0000313" key="2">
    <source>
        <dbReference type="EMBL" id="CAE8624928.1"/>
    </source>
</evidence>
<reference evidence="2" key="1">
    <citation type="submission" date="2021-02" db="EMBL/GenBank/DDBJ databases">
        <authorList>
            <person name="Dougan E. K."/>
            <person name="Rhodes N."/>
            <person name="Thang M."/>
            <person name="Chan C."/>
        </authorList>
    </citation>
    <scope>NUCLEOTIDE SEQUENCE</scope>
</reference>
<evidence type="ECO:0000313" key="3">
    <source>
        <dbReference type="Proteomes" id="UP000654075"/>
    </source>
</evidence>
<evidence type="ECO:0000256" key="1">
    <source>
        <dbReference type="SAM" id="MobiDB-lite"/>
    </source>
</evidence>
<comment type="caution">
    <text evidence="2">The sequence shown here is derived from an EMBL/GenBank/DDBJ whole genome shotgun (WGS) entry which is preliminary data.</text>
</comment>
<feature type="non-terminal residue" evidence="2">
    <location>
        <position position="1"/>
    </location>
</feature>
<feature type="non-terminal residue" evidence="2">
    <location>
        <position position="85"/>
    </location>
</feature>
<dbReference type="AlphaFoldDB" id="A0A813GLD4"/>
<dbReference type="EMBL" id="CAJNNV010028533">
    <property type="protein sequence ID" value="CAE8624928.1"/>
    <property type="molecule type" value="Genomic_DNA"/>
</dbReference>
<sequence length="85" mass="9413">ATQRLGEERARVAHLNRAKDIQILREQPFHIVTHESKLDKLAPGQDPMRLGGHGGLGEKPRTKDGQGTFPSTAADYNIVSNLPFR</sequence>
<dbReference type="OrthoDB" id="429227at2759"/>
<accession>A0A813GLD4</accession>
<organism evidence="2 3">
    <name type="scientific">Polarella glacialis</name>
    <name type="common">Dinoflagellate</name>
    <dbReference type="NCBI Taxonomy" id="89957"/>
    <lineage>
        <taxon>Eukaryota</taxon>
        <taxon>Sar</taxon>
        <taxon>Alveolata</taxon>
        <taxon>Dinophyceae</taxon>
        <taxon>Suessiales</taxon>
        <taxon>Suessiaceae</taxon>
        <taxon>Polarella</taxon>
    </lineage>
</organism>
<name>A0A813GLD4_POLGL</name>